<name>A0A0L0H7Q2_SPIPD</name>
<sequence length="380" mass="42058">MVISSQGGPPLEDFSNGSWIPHSPGEKAINFTSLAVNIVNVCGNSFIFYLFATDRGLREARTFLILNLAVADFLWGGSAGFTELWNGIAGGFATGPAGCQIVLFLAALGIAVSMQTLMWISVDRWLHIVHERPSPSSVIMYIIVLVWSVAISFSTWLMLASRPAGGAIIAATHTYCDAPWFIQTPLMKSVAYFTLTCYVFFLTVMALCYGTIYRKFRRVRARIARLTVRSLGSATTGSSLSSQWSATFPAELGVQRSKEDSAVSDVLEMGVGRSSQTDRSERIRRRRERGQLMEQEQQEERAVVFKFVTLVAFFSVSWGFWVLGVVAYETFTSKPSPANLTGMGAIMAYTNSAVNPFLFIFLDKRFMSSARNALGLYQYN</sequence>
<dbReference type="CDD" id="cd00637">
    <property type="entry name" value="7tm_classA_rhodopsin-like"/>
    <property type="match status" value="1"/>
</dbReference>
<organism evidence="10 11">
    <name type="scientific">Spizellomyces punctatus (strain DAOM BR117)</name>
    <dbReference type="NCBI Taxonomy" id="645134"/>
    <lineage>
        <taxon>Eukaryota</taxon>
        <taxon>Fungi</taxon>
        <taxon>Fungi incertae sedis</taxon>
        <taxon>Chytridiomycota</taxon>
        <taxon>Chytridiomycota incertae sedis</taxon>
        <taxon>Chytridiomycetes</taxon>
        <taxon>Spizellomycetales</taxon>
        <taxon>Spizellomycetaceae</taxon>
        <taxon>Spizellomyces</taxon>
    </lineage>
</organism>
<evidence type="ECO:0000256" key="6">
    <source>
        <dbReference type="ARBA" id="ARBA00023170"/>
    </source>
</evidence>
<evidence type="ECO:0000259" key="9">
    <source>
        <dbReference type="PROSITE" id="PS50262"/>
    </source>
</evidence>
<dbReference type="Proteomes" id="UP000053201">
    <property type="component" value="Unassembled WGS sequence"/>
</dbReference>
<dbReference type="STRING" id="645134.A0A0L0H7Q2"/>
<dbReference type="RefSeq" id="XP_016604758.1">
    <property type="nucleotide sequence ID" value="XM_016756077.1"/>
</dbReference>
<keyword evidence="2 7" id="KW-0812">Transmembrane</keyword>
<proteinExistence type="inferred from homology"/>
<keyword evidence="11" id="KW-1185">Reference proteome</keyword>
<dbReference type="PRINTS" id="PR00237">
    <property type="entry name" value="GPCRRHODOPSN"/>
</dbReference>
<comment type="subcellular location">
    <subcellularLocation>
        <location evidence="1">Membrane</location>
        <topology evidence="1">Multi-pass membrane protein</topology>
    </subcellularLocation>
</comment>
<comment type="similarity">
    <text evidence="7">Belongs to the G-protein coupled receptor 1 family.</text>
</comment>
<evidence type="ECO:0000256" key="5">
    <source>
        <dbReference type="ARBA" id="ARBA00023136"/>
    </source>
</evidence>
<dbReference type="GO" id="GO:0016020">
    <property type="term" value="C:membrane"/>
    <property type="evidence" value="ECO:0007669"/>
    <property type="project" value="UniProtKB-SubCell"/>
</dbReference>
<evidence type="ECO:0000313" key="10">
    <source>
        <dbReference type="EMBL" id="KNC96718.1"/>
    </source>
</evidence>
<feature type="transmembrane region" description="Helical" evidence="8">
    <location>
        <begin position="138"/>
        <end position="159"/>
    </location>
</feature>
<dbReference type="OMA" id="WCPYLVA"/>
<dbReference type="InterPro" id="IPR000276">
    <property type="entry name" value="GPCR_Rhodpsn"/>
</dbReference>
<keyword evidence="3 8" id="KW-1133">Transmembrane helix</keyword>
<evidence type="ECO:0000256" key="1">
    <source>
        <dbReference type="ARBA" id="ARBA00004141"/>
    </source>
</evidence>
<dbReference type="Gene3D" id="1.20.1070.10">
    <property type="entry name" value="Rhodopsin 7-helix transmembrane proteins"/>
    <property type="match status" value="1"/>
</dbReference>
<evidence type="ECO:0000256" key="3">
    <source>
        <dbReference type="ARBA" id="ARBA00022989"/>
    </source>
</evidence>
<dbReference type="PROSITE" id="PS50262">
    <property type="entry name" value="G_PROTEIN_RECEP_F1_2"/>
    <property type="match status" value="1"/>
</dbReference>
<evidence type="ECO:0000256" key="7">
    <source>
        <dbReference type="RuleBase" id="RU000688"/>
    </source>
</evidence>
<feature type="transmembrane region" description="Helical" evidence="8">
    <location>
        <begin position="101"/>
        <end position="126"/>
    </location>
</feature>
<dbReference type="AlphaFoldDB" id="A0A0L0H7Q2"/>
<evidence type="ECO:0000313" key="11">
    <source>
        <dbReference type="Proteomes" id="UP000053201"/>
    </source>
</evidence>
<evidence type="ECO:0000256" key="8">
    <source>
        <dbReference type="SAM" id="Phobius"/>
    </source>
</evidence>
<dbReference type="SUPFAM" id="SSF81321">
    <property type="entry name" value="Family A G protein-coupled receptor-like"/>
    <property type="match status" value="1"/>
</dbReference>
<accession>A0A0L0H7Q2</accession>
<dbReference type="EMBL" id="KQ257467">
    <property type="protein sequence ID" value="KNC96718.1"/>
    <property type="molecule type" value="Genomic_DNA"/>
</dbReference>
<dbReference type="GeneID" id="27691110"/>
<feature type="domain" description="G-protein coupled receptors family 1 profile" evidence="9">
    <location>
        <begin position="43"/>
        <end position="359"/>
    </location>
</feature>
<feature type="transmembrane region" description="Helical" evidence="8">
    <location>
        <begin position="63"/>
        <end position="81"/>
    </location>
</feature>
<dbReference type="InParanoid" id="A0A0L0H7Q2"/>
<reference evidence="10 11" key="1">
    <citation type="submission" date="2009-08" db="EMBL/GenBank/DDBJ databases">
        <title>The Genome Sequence of Spizellomyces punctatus strain DAOM BR117.</title>
        <authorList>
            <consortium name="The Broad Institute Genome Sequencing Platform"/>
            <person name="Russ C."/>
            <person name="Cuomo C."/>
            <person name="Shea T."/>
            <person name="Young S.K."/>
            <person name="Zeng Q."/>
            <person name="Koehrsen M."/>
            <person name="Haas B."/>
            <person name="Borodovsky M."/>
            <person name="Guigo R."/>
            <person name="Alvarado L."/>
            <person name="Berlin A."/>
            <person name="Bochicchio J."/>
            <person name="Borenstein D."/>
            <person name="Chapman S."/>
            <person name="Chen Z."/>
            <person name="Engels R."/>
            <person name="Freedman E."/>
            <person name="Gellesch M."/>
            <person name="Goldberg J."/>
            <person name="Griggs A."/>
            <person name="Gujja S."/>
            <person name="Heiman D."/>
            <person name="Hepburn T."/>
            <person name="Howarth C."/>
            <person name="Jen D."/>
            <person name="Larson L."/>
            <person name="Lewis B."/>
            <person name="Mehta T."/>
            <person name="Park D."/>
            <person name="Pearson M."/>
            <person name="Roberts A."/>
            <person name="Saif S."/>
            <person name="Shenoy N."/>
            <person name="Sisk P."/>
            <person name="Stolte C."/>
            <person name="Sykes S."/>
            <person name="Thomson T."/>
            <person name="Walk T."/>
            <person name="White J."/>
            <person name="Yandava C."/>
            <person name="Burger G."/>
            <person name="Gray M.W."/>
            <person name="Holland P.W.H."/>
            <person name="King N."/>
            <person name="Lang F.B.F."/>
            <person name="Roger A.J."/>
            <person name="Ruiz-Trillo I."/>
            <person name="Lander E."/>
            <person name="Nusbaum C."/>
        </authorList>
    </citation>
    <scope>NUCLEOTIDE SEQUENCE [LARGE SCALE GENOMIC DNA]</scope>
    <source>
        <strain evidence="10 11">DAOM BR117</strain>
    </source>
</reference>
<dbReference type="eggNOG" id="KOG3656">
    <property type="taxonomic scope" value="Eukaryota"/>
</dbReference>
<evidence type="ECO:0000256" key="2">
    <source>
        <dbReference type="ARBA" id="ARBA00022692"/>
    </source>
</evidence>
<dbReference type="PANTHER" id="PTHR24240">
    <property type="entry name" value="OPSIN"/>
    <property type="match status" value="1"/>
</dbReference>
<keyword evidence="5 8" id="KW-0472">Membrane</keyword>
<dbReference type="InterPro" id="IPR050125">
    <property type="entry name" value="GPCR_opsins"/>
</dbReference>
<protein>
    <recommendedName>
        <fullName evidence="9">G-protein coupled receptors family 1 profile domain-containing protein</fullName>
    </recommendedName>
</protein>
<dbReference type="Pfam" id="PF00001">
    <property type="entry name" value="7tm_1"/>
    <property type="match status" value="1"/>
</dbReference>
<dbReference type="OrthoDB" id="2103726at2759"/>
<evidence type="ECO:0000256" key="4">
    <source>
        <dbReference type="ARBA" id="ARBA00023040"/>
    </source>
</evidence>
<dbReference type="GO" id="GO:0004930">
    <property type="term" value="F:G protein-coupled receptor activity"/>
    <property type="evidence" value="ECO:0007669"/>
    <property type="project" value="UniProtKB-KW"/>
</dbReference>
<dbReference type="InterPro" id="IPR017452">
    <property type="entry name" value="GPCR_Rhodpsn_7TM"/>
</dbReference>
<dbReference type="VEuPathDB" id="FungiDB:SPPG_07927"/>
<keyword evidence="4 7" id="KW-0297">G-protein coupled receptor</keyword>
<gene>
    <name evidence="10" type="ORF">SPPG_07927</name>
</gene>
<keyword evidence="6 7" id="KW-0675">Receptor</keyword>
<feature type="transmembrane region" description="Helical" evidence="8">
    <location>
        <begin position="340"/>
        <end position="362"/>
    </location>
</feature>
<feature type="transmembrane region" description="Helical" evidence="8">
    <location>
        <begin position="28"/>
        <end position="51"/>
    </location>
</feature>
<dbReference type="PROSITE" id="PS00237">
    <property type="entry name" value="G_PROTEIN_RECEP_F1_1"/>
    <property type="match status" value="1"/>
</dbReference>
<keyword evidence="7" id="KW-0807">Transducer</keyword>
<feature type="transmembrane region" description="Helical" evidence="8">
    <location>
        <begin position="303"/>
        <end position="328"/>
    </location>
</feature>
<feature type="transmembrane region" description="Helical" evidence="8">
    <location>
        <begin position="190"/>
        <end position="212"/>
    </location>
</feature>